<gene>
    <name evidence="1" type="ORF">CLV25_101103</name>
</gene>
<evidence type="ECO:0000313" key="1">
    <source>
        <dbReference type="EMBL" id="TCN72885.1"/>
    </source>
</evidence>
<evidence type="ECO:0000313" key="2">
    <source>
        <dbReference type="Proteomes" id="UP000294830"/>
    </source>
</evidence>
<accession>A0A4R2F0Q0</accession>
<dbReference type="EMBL" id="SLWB01000001">
    <property type="protein sequence ID" value="TCN72885.1"/>
    <property type="molecule type" value="Genomic_DNA"/>
</dbReference>
<evidence type="ECO:0008006" key="3">
    <source>
        <dbReference type="Google" id="ProtNLM"/>
    </source>
</evidence>
<name>A0A4R2F0Q0_9BACT</name>
<reference evidence="1 2" key="1">
    <citation type="submission" date="2019-03" db="EMBL/GenBank/DDBJ databases">
        <title>Genomic Encyclopedia of Archaeal and Bacterial Type Strains, Phase II (KMG-II): from individual species to whole genera.</title>
        <authorList>
            <person name="Goeker M."/>
        </authorList>
    </citation>
    <scope>NUCLEOTIDE SEQUENCE [LARGE SCALE GENOMIC DNA]</scope>
    <source>
        <strain evidence="1 2">RL-C</strain>
    </source>
</reference>
<dbReference type="RefSeq" id="WP_131837673.1">
    <property type="nucleotide sequence ID" value="NZ_SLWB01000001.1"/>
</dbReference>
<keyword evidence="2" id="KW-1185">Reference proteome</keyword>
<organism evidence="1 2">
    <name type="scientific">Acetobacteroides hydrogenigenes</name>
    <dbReference type="NCBI Taxonomy" id="979970"/>
    <lineage>
        <taxon>Bacteria</taxon>
        <taxon>Pseudomonadati</taxon>
        <taxon>Bacteroidota</taxon>
        <taxon>Bacteroidia</taxon>
        <taxon>Bacteroidales</taxon>
        <taxon>Rikenellaceae</taxon>
        <taxon>Acetobacteroides</taxon>
    </lineage>
</organism>
<proteinExistence type="predicted"/>
<dbReference type="OrthoDB" id="639802at2"/>
<dbReference type="Proteomes" id="UP000294830">
    <property type="component" value="Unassembled WGS sequence"/>
</dbReference>
<dbReference type="AlphaFoldDB" id="A0A4R2F0Q0"/>
<sequence>MVDELKRRVEQKFGGKVVNVKSCQSLSELIYDRCGARISDSTLRRIWGLLPSPQKPSTSTLDLLSQFIGKKSWADFLNSIEGGKEIGDLSTVWDTAKENAQAISVGTSAFILKKSGVVLKDVIYRQCIDDQMSALVSSDYMATSIIAPGGYGKSLGIASWVMRNLNRKTFKHSIIYFLTGSQVDDSYSHSMPIDTWISRNLFKVNENVFGSPELFRDRYFIFIVDALDEIDSTMTKSATFFSKVVEFVSKYSGSKSVKVLVTTRSSVWGRSLVQEVINNKGASAHWMGLRSAAFDSDTTNMPLLNHKELQDAFNNFINKKSKGRALLVEQLNFMLRETISHPYMLKLFISIYNSSTLKLQNYNDVIDEFISREIAHAKFADENLDIINFMLKKQCYGQNLQPVKKSDLKEMYPIHLRKGGNYFSAYEHLLAFSILSEETVANKFKNLVVQVDFSHSNLRDLLITRYIVEANGGISQDLFIKVDKDYTNSDLRIRLINNLYSIAYSENNFEAIKNFYLLPDTISKDKDILKFIIFQFRNDKPILQLLVQDYCKHSSAKEFLISSYFDFDYLNTSFYKLLELILYSATTKNEKIYCLAGLAISRAQLLDRDGFLAFSEELKDLDIDESCCFYSILIWTIWNVYFAHITNDAALLGDIGKKVARADVLINRNASSNQLSIFHFYLELIPHLILFKNTAGAKAIVELIENHPIKEEMVKDDKLTMLYSLYQMDIKSMENFGFKLTPMQLYSLEQHINTLSISQSYINRVSGYVLLAYSHLQQDDKQTFMSYYHTALEICSNANFKLFEISKLKRLADTLDNFKMQTQAQRFRDYSMTMVNDKNRELYNVV</sequence>
<protein>
    <recommendedName>
        <fullName evidence="3">NACHT domain-containing protein</fullName>
    </recommendedName>
</protein>
<comment type="caution">
    <text evidence="1">The sequence shown here is derived from an EMBL/GenBank/DDBJ whole genome shotgun (WGS) entry which is preliminary data.</text>
</comment>